<evidence type="ECO:0000256" key="4">
    <source>
        <dbReference type="ARBA" id="ARBA00040194"/>
    </source>
</evidence>
<dbReference type="PANTHER" id="PTHR41286:SF1">
    <property type="entry name" value="HNH NUCLEASE YAJD-RELATED"/>
    <property type="match status" value="1"/>
</dbReference>
<dbReference type="GO" id="GO:0005829">
    <property type="term" value="C:cytosol"/>
    <property type="evidence" value="ECO:0007669"/>
    <property type="project" value="TreeGrafter"/>
</dbReference>
<evidence type="ECO:0000259" key="5">
    <source>
        <dbReference type="SMART" id="SM00507"/>
    </source>
</evidence>
<evidence type="ECO:0000256" key="3">
    <source>
        <dbReference type="ARBA" id="ARBA00038412"/>
    </source>
</evidence>
<dbReference type="Proteomes" id="UP000009047">
    <property type="component" value="Chromosome"/>
</dbReference>
<evidence type="ECO:0000256" key="1">
    <source>
        <dbReference type="ARBA" id="ARBA00022722"/>
    </source>
</evidence>
<dbReference type="GO" id="GO:0008270">
    <property type="term" value="F:zinc ion binding"/>
    <property type="evidence" value="ECO:0007669"/>
    <property type="project" value="InterPro"/>
</dbReference>
<proteinExistence type="inferred from homology"/>
<feature type="domain" description="HNH nuclease" evidence="5">
    <location>
        <begin position="61"/>
        <end position="107"/>
    </location>
</feature>
<dbReference type="OrthoDB" id="9790459at2"/>
<dbReference type="KEGG" id="dbr:Deba_2594"/>
<evidence type="ECO:0000256" key="2">
    <source>
        <dbReference type="ARBA" id="ARBA00022801"/>
    </source>
</evidence>
<keyword evidence="2" id="KW-0378">Hydrolase</keyword>
<keyword evidence="6" id="KW-0255">Endonuclease</keyword>
<dbReference type="eggNOG" id="COG1403">
    <property type="taxonomic scope" value="Bacteria"/>
</dbReference>
<dbReference type="InterPro" id="IPR003615">
    <property type="entry name" value="HNH_nuc"/>
</dbReference>
<keyword evidence="1" id="KW-0540">Nuclease</keyword>
<sequence length="114" mass="13247">MPPRPPKPCRKPGCRKLTSEPGGFCAEHLALVEQAQIQRRRAFDQRRTGAASRGYGQRWRELREQKLRQDPLCARCGRAAQMVHHRDENPRNNSLENLASLCRDCHERLHGRLR</sequence>
<dbReference type="PANTHER" id="PTHR41286">
    <property type="entry name" value="HNH NUCLEASE YAJD-RELATED"/>
    <property type="match status" value="1"/>
</dbReference>
<dbReference type="RefSeq" id="WP_013259387.1">
    <property type="nucleotide sequence ID" value="NC_014365.1"/>
</dbReference>
<dbReference type="GO" id="GO:0016787">
    <property type="term" value="F:hydrolase activity"/>
    <property type="evidence" value="ECO:0007669"/>
    <property type="project" value="UniProtKB-KW"/>
</dbReference>
<name>E1QK55_DESB2</name>
<evidence type="ECO:0000313" key="7">
    <source>
        <dbReference type="Proteomes" id="UP000009047"/>
    </source>
</evidence>
<comment type="similarity">
    <text evidence="3">Belongs to the HNH nuclease family.</text>
</comment>
<keyword evidence="7" id="KW-1185">Reference proteome</keyword>
<dbReference type="EMBL" id="CP002085">
    <property type="protein sequence ID" value="ADK85948.1"/>
    <property type="molecule type" value="Genomic_DNA"/>
</dbReference>
<dbReference type="GO" id="GO:0004519">
    <property type="term" value="F:endonuclease activity"/>
    <property type="evidence" value="ECO:0007669"/>
    <property type="project" value="UniProtKB-KW"/>
</dbReference>
<dbReference type="SMART" id="SM00507">
    <property type="entry name" value="HNHc"/>
    <property type="match status" value="1"/>
</dbReference>
<reference evidence="6 7" key="1">
    <citation type="journal article" date="2010" name="Stand. Genomic Sci.">
        <title>Complete genome sequence of Desulfarculus baarsii type strain (2st14).</title>
        <authorList>
            <person name="Sun H."/>
            <person name="Spring S."/>
            <person name="Lapidus A."/>
            <person name="Davenport K."/>
            <person name="Del Rio T.G."/>
            <person name="Tice H."/>
            <person name="Nolan M."/>
            <person name="Copeland A."/>
            <person name="Cheng J.F."/>
            <person name="Lucas S."/>
            <person name="Tapia R."/>
            <person name="Goodwin L."/>
            <person name="Pitluck S."/>
            <person name="Ivanova N."/>
            <person name="Pagani I."/>
            <person name="Mavromatis K."/>
            <person name="Ovchinnikova G."/>
            <person name="Pati A."/>
            <person name="Chen A."/>
            <person name="Palaniappan K."/>
            <person name="Hauser L."/>
            <person name="Chang Y.J."/>
            <person name="Jeffries C.D."/>
            <person name="Detter J.C."/>
            <person name="Han C."/>
            <person name="Rohde M."/>
            <person name="Brambilla E."/>
            <person name="Goker M."/>
            <person name="Woyke T."/>
            <person name="Bristow J."/>
            <person name="Eisen J.A."/>
            <person name="Markowitz V."/>
            <person name="Hugenholtz P."/>
            <person name="Kyrpides N.C."/>
            <person name="Klenk H.P."/>
            <person name="Land M."/>
        </authorList>
    </citation>
    <scope>NUCLEOTIDE SEQUENCE [LARGE SCALE GENOMIC DNA]</scope>
    <source>
        <strain evidence="7">ATCC 33931 / DSM 2075 / LMG 7858 / VKM B-1802 / 2st14</strain>
    </source>
</reference>
<dbReference type="STRING" id="644282.Deba_2594"/>
<accession>E1QK55</accession>
<evidence type="ECO:0000313" key="6">
    <source>
        <dbReference type="EMBL" id="ADK85948.1"/>
    </source>
</evidence>
<organism evidence="6 7">
    <name type="scientific">Desulfarculus baarsii (strain ATCC 33931 / DSM 2075 / LMG 7858 / VKM B-1802 / 2st14)</name>
    <dbReference type="NCBI Taxonomy" id="644282"/>
    <lineage>
        <taxon>Bacteria</taxon>
        <taxon>Pseudomonadati</taxon>
        <taxon>Thermodesulfobacteriota</taxon>
        <taxon>Desulfarculia</taxon>
        <taxon>Desulfarculales</taxon>
        <taxon>Desulfarculaceae</taxon>
        <taxon>Desulfarculus</taxon>
    </lineage>
</organism>
<dbReference type="CDD" id="cd00085">
    <property type="entry name" value="HNHc"/>
    <property type="match status" value="1"/>
</dbReference>
<dbReference type="Pfam" id="PF01844">
    <property type="entry name" value="HNH"/>
    <property type="match status" value="1"/>
</dbReference>
<protein>
    <recommendedName>
        <fullName evidence="4">Putative HNH nuclease YajD</fullName>
    </recommendedName>
</protein>
<dbReference type="GO" id="GO:0003676">
    <property type="term" value="F:nucleic acid binding"/>
    <property type="evidence" value="ECO:0007669"/>
    <property type="project" value="InterPro"/>
</dbReference>
<dbReference type="InterPro" id="IPR002711">
    <property type="entry name" value="HNH"/>
</dbReference>
<dbReference type="AlphaFoldDB" id="E1QK55"/>
<dbReference type="HOGENOM" id="CLU_108879_4_0_7"/>
<gene>
    <name evidence="6" type="ordered locus">Deba_2594</name>
</gene>